<sequence length="254" mass="29431">AERVKQVLIEFQKGSGQLLSYSKCSVLFSEVCPVEVQQDVKSVLDITASTFESKYLGLPTPEGRMKDSMFQPIMERFIKRCSDWSERFMSHAAKEVLIKFVLQALPTYCMGFFKMTQGFCERYEKLIRDFWWGDENGHRKVHWMSWERMIKPKRGGGIGFKDMRLFNQALLARQAWRLIQRPNSLCARIVKSKYYPNGKLLDTVFASNASPAWRGIEHGLELLKAGLVWRIGNGRKVNIQRDQWIPSEEGLKPA</sequence>
<reference evidence="1" key="5">
    <citation type="journal article" date="2021" name="G3 (Bethesda)">
        <title>Aegilops tauschii genome assembly Aet v5.0 features greater sequence contiguity and improved annotation.</title>
        <authorList>
            <person name="Wang L."/>
            <person name="Zhu T."/>
            <person name="Rodriguez J.C."/>
            <person name="Deal K.R."/>
            <person name="Dubcovsky J."/>
            <person name="McGuire P.E."/>
            <person name="Lux T."/>
            <person name="Spannagl M."/>
            <person name="Mayer K.F.X."/>
            <person name="Baldrich P."/>
            <person name="Meyers B.C."/>
            <person name="Huo N."/>
            <person name="Gu Y.Q."/>
            <person name="Zhou H."/>
            <person name="Devos K.M."/>
            <person name="Bennetzen J.L."/>
            <person name="Unver T."/>
            <person name="Budak H."/>
            <person name="Gulick P.J."/>
            <person name="Galiba G."/>
            <person name="Kalapos B."/>
            <person name="Nelson D.R."/>
            <person name="Li P."/>
            <person name="You F.M."/>
            <person name="Luo M.C."/>
            <person name="Dvorak J."/>
        </authorList>
    </citation>
    <scope>NUCLEOTIDE SEQUENCE [LARGE SCALE GENOMIC DNA]</scope>
    <source>
        <strain evidence="1">cv. AL8/78</strain>
    </source>
</reference>
<dbReference type="EnsemblPlants" id="AET1Gv20329400.2">
    <property type="protein sequence ID" value="AET1Gv20329400.2"/>
    <property type="gene ID" value="AET1Gv20329400"/>
</dbReference>
<dbReference type="PANTHER" id="PTHR33116">
    <property type="entry name" value="REVERSE TRANSCRIPTASE ZINC-BINDING DOMAIN-CONTAINING PROTEIN-RELATED-RELATED"/>
    <property type="match status" value="1"/>
</dbReference>
<name>A0A452Y891_AEGTS</name>
<dbReference type="PANTHER" id="PTHR33116:SF86">
    <property type="entry name" value="REVERSE TRANSCRIPTASE DOMAIN-CONTAINING PROTEIN"/>
    <property type="match status" value="1"/>
</dbReference>
<evidence type="ECO:0000313" key="1">
    <source>
        <dbReference type="EnsemblPlants" id="AET1Gv20329400.2"/>
    </source>
</evidence>
<reference evidence="1" key="3">
    <citation type="journal article" date="2017" name="Nature">
        <title>Genome sequence of the progenitor of the wheat D genome Aegilops tauschii.</title>
        <authorList>
            <person name="Luo M.C."/>
            <person name="Gu Y.Q."/>
            <person name="Puiu D."/>
            <person name="Wang H."/>
            <person name="Twardziok S.O."/>
            <person name="Deal K.R."/>
            <person name="Huo N."/>
            <person name="Zhu T."/>
            <person name="Wang L."/>
            <person name="Wang Y."/>
            <person name="McGuire P.E."/>
            <person name="Liu S."/>
            <person name="Long H."/>
            <person name="Ramasamy R.K."/>
            <person name="Rodriguez J.C."/>
            <person name="Van S.L."/>
            <person name="Yuan L."/>
            <person name="Wang Z."/>
            <person name="Xia Z."/>
            <person name="Xiao L."/>
            <person name="Anderson O.D."/>
            <person name="Ouyang S."/>
            <person name="Liang Y."/>
            <person name="Zimin A.V."/>
            <person name="Pertea G."/>
            <person name="Qi P."/>
            <person name="Bennetzen J.L."/>
            <person name="Dai X."/>
            <person name="Dawson M.W."/>
            <person name="Muller H.G."/>
            <person name="Kugler K."/>
            <person name="Rivarola-Duarte L."/>
            <person name="Spannagl M."/>
            <person name="Mayer K.F.X."/>
            <person name="Lu F.H."/>
            <person name="Bevan M.W."/>
            <person name="Leroy P."/>
            <person name="Li P."/>
            <person name="You F.M."/>
            <person name="Sun Q."/>
            <person name="Liu Z."/>
            <person name="Lyons E."/>
            <person name="Wicker T."/>
            <person name="Salzberg S.L."/>
            <person name="Devos K.M."/>
            <person name="Dvorak J."/>
        </authorList>
    </citation>
    <scope>NUCLEOTIDE SEQUENCE [LARGE SCALE GENOMIC DNA]</scope>
    <source>
        <strain evidence="1">cv. AL8/78</strain>
    </source>
</reference>
<evidence type="ECO:0000313" key="2">
    <source>
        <dbReference type="Proteomes" id="UP000015105"/>
    </source>
</evidence>
<dbReference type="AlphaFoldDB" id="A0A452Y891"/>
<reference evidence="2" key="1">
    <citation type="journal article" date="2014" name="Science">
        <title>Ancient hybridizations among the ancestral genomes of bread wheat.</title>
        <authorList>
            <consortium name="International Wheat Genome Sequencing Consortium,"/>
            <person name="Marcussen T."/>
            <person name="Sandve S.R."/>
            <person name="Heier L."/>
            <person name="Spannagl M."/>
            <person name="Pfeifer M."/>
            <person name="Jakobsen K.S."/>
            <person name="Wulff B.B."/>
            <person name="Steuernagel B."/>
            <person name="Mayer K.F."/>
            <person name="Olsen O.A."/>
        </authorList>
    </citation>
    <scope>NUCLEOTIDE SEQUENCE [LARGE SCALE GENOMIC DNA]</scope>
    <source>
        <strain evidence="2">cv. AL8/78</strain>
    </source>
</reference>
<accession>A0A452Y891</accession>
<dbReference type="Gramene" id="AET1Gv20329400.2">
    <property type="protein sequence ID" value="AET1Gv20329400.2"/>
    <property type="gene ID" value="AET1Gv20329400"/>
</dbReference>
<dbReference type="Proteomes" id="UP000015105">
    <property type="component" value="Chromosome 1D"/>
</dbReference>
<organism evidence="1 2">
    <name type="scientific">Aegilops tauschii subsp. strangulata</name>
    <name type="common">Goatgrass</name>
    <dbReference type="NCBI Taxonomy" id="200361"/>
    <lineage>
        <taxon>Eukaryota</taxon>
        <taxon>Viridiplantae</taxon>
        <taxon>Streptophyta</taxon>
        <taxon>Embryophyta</taxon>
        <taxon>Tracheophyta</taxon>
        <taxon>Spermatophyta</taxon>
        <taxon>Magnoliopsida</taxon>
        <taxon>Liliopsida</taxon>
        <taxon>Poales</taxon>
        <taxon>Poaceae</taxon>
        <taxon>BOP clade</taxon>
        <taxon>Pooideae</taxon>
        <taxon>Triticodae</taxon>
        <taxon>Triticeae</taxon>
        <taxon>Triticinae</taxon>
        <taxon>Aegilops</taxon>
    </lineage>
</organism>
<proteinExistence type="predicted"/>
<protein>
    <submittedName>
        <fullName evidence="1">Uncharacterized protein</fullName>
    </submittedName>
</protein>
<reference evidence="1" key="4">
    <citation type="submission" date="2019-03" db="UniProtKB">
        <authorList>
            <consortium name="EnsemblPlants"/>
        </authorList>
    </citation>
    <scope>IDENTIFICATION</scope>
</reference>
<reference evidence="2" key="2">
    <citation type="journal article" date="2017" name="Nat. Plants">
        <title>The Aegilops tauschii genome reveals multiple impacts of transposons.</title>
        <authorList>
            <person name="Zhao G."/>
            <person name="Zou C."/>
            <person name="Li K."/>
            <person name="Wang K."/>
            <person name="Li T."/>
            <person name="Gao L."/>
            <person name="Zhang X."/>
            <person name="Wang H."/>
            <person name="Yang Z."/>
            <person name="Liu X."/>
            <person name="Jiang W."/>
            <person name="Mao L."/>
            <person name="Kong X."/>
            <person name="Jiao Y."/>
            <person name="Jia J."/>
        </authorList>
    </citation>
    <scope>NUCLEOTIDE SEQUENCE [LARGE SCALE GENOMIC DNA]</scope>
    <source>
        <strain evidence="2">cv. AL8/78</strain>
    </source>
</reference>
<keyword evidence="2" id="KW-1185">Reference proteome</keyword>